<keyword evidence="2" id="KW-1185">Reference proteome</keyword>
<accession>A0AAW2F671</accession>
<organism evidence="1 2">
    <name type="scientific">Cardiocondyla obscurior</name>
    <dbReference type="NCBI Taxonomy" id="286306"/>
    <lineage>
        <taxon>Eukaryota</taxon>
        <taxon>Metazoa</taxon>
        <taxon>Ecdysozoa</taxon>
        <taxon>Arthropoda</taxon>
        <taxon>Hexapoda</taxon>
        <taxon>Insecta</taxon>
        <taxon>Pterygota</taxon>
        <taxon>Neoptera</taxon>
        <taxon>Endopterygota</taxon>
        <taxon>Hymenoptera</taxon>
        <taxon>Apocrita</taxon>
        <taxon>Aculeata</taxon>
        <taxon>Formicoidea</taxon>
        <taxon>Formicidae</taxon>
        <taxon>Myrmicinae</taxon>
        <taxon>Cardiocondyla</taxon>
    </lineage>
</organism>
<reference evidence="1 2" key="1">
    <citation type="submission" date="2023-03" db="EMBL/GenBank/DDBJ databases">
        <title>High recombination rates correlate with genetic variation in Cardiocondyla obscurior ants.</title>
        <authorList>
            <person name="Errbii M."/>
        </authorList>
    </citation>
    <scope>NUCLEOTIDE SEQUENCE [LARGE SCALE GENOMIC DNA]</scope>
    <source>
        <strain evidence="1">Alpha-2009</strain>
        <tissue evidence="1">Whole body</tissue>
    </source>
</reference>
<dbReference type="Proteomes" id="UP001430953">
    <property type="component" value="Unassembled WGS sequence"/>
</dbReference>
<proteinExistence type="predicted"/>
<name>A0AAW2F671_9HYME</name>
<dbReference type="EMBL" id="JADYXP020000015">
    <property type="protein sequence ID" value="KAL0109437.1"/>
    <property type="molecule type" value="Genomic_DNA"/>
</dbReference>
<protein>
    <submittedName>
        <fullName evidence="1">Uncharacterized protein</fullName>
    </submittedName>
</protein>
<evidence type="ECO:0000313" key="2">
    <source>
        <dbReference type="Proteomes" id="UP001430953"/>
    </source>
</evidence>
<dbReference type="AlphaFoldDB" id="A0AAW2F671"/>
<sequence length="151" mass="16897">MLNAYSVGRGRGSRPANHRRGDLALRAQDVLIQPFSLGASLRSSASRPANSSRKPRVHSLRVSANCSPAIGPSTEHHRLLLAWRLRSPKLFKTLDESPISFSSTVMIKKIYLDDSHRFCGTFSKTNDKTAFKLTFLDDKAFKYSFLRSSVN</sequence>
<gene>
    <name evidence="1" type="ORF">PUN28_014482</name>
</gene>
<comment type="caution">
    <text evidence="1">The sequence shown here is derived from an EMBL/GenBank/DDBJ whole genome shotgun (WGS) entry which is preliminary data.</text>
</comment>
<evidence type="ECO:0000313" key="1">
    <source>
        <dbReference type="EMBL" id="KAL0109437.1"/>
    </source>
</evidence>